<gene>
    <name evidence="3" type="ORF">M6B22_02315</name>
</gene>
<dbReference type="GO" id="GO:0008233">
    <property type="term" value="F:peptidase activity"/>
    <property type="evidence" value="ECO:0007669"/>
    <property type="project" value="UniProtKB-KW"/>
</dbReference>
<reference evidence="3" key="1">
    <citation type="submission" date="2022-05" db="EMBL/GenBank/DDBJ databases">
        <title>Jatrophihabitans sp. SB3-54 whole genome sequence.</title>
        <authorList>
            <person name="Suh M.K."/>
            <person name="Eom M.K."/>
            <person name="Kim J.S."/>
            <person name="Kim H.S."/>
            <person name="Do H.E."/>
            <person name="Shin Y.K."/>
            <person name="Lee J.-S."/>
        </authorList>
    </citation>
    <scope>NUCLEOTIDE SEQUENCE</scope>
    <source>
        <strain evidence="3">SB3-54</strain>
    </source>
</reference>
<dbReference type="PIRSF" id="PIRSF020979">
    <property type="entry name" value="UCP020979"/>
    <property type="match status" value="1"/>
</dbReference>
<dbReference type="Proteomes" id="UP001164693">
    <property type="component" value="Chromosome"/>
</dbReference>
<keyword evidence="3" id="KW-0645">Protease</keyword>
<accession>A0ABY7K181</accession>
<feature type="domain" description="PELOTA RNA-binding" evidence="2">
    <location>
        <begin position="288"/>
        <end position="367"/>
    </location>
</feature>
<evidence type="ECO:0000313" key="4">
    <source>
        <dbReference type="Proteomes" id="UP001164693"/>
    </source>
</evidence>
<dbReference type="InterPro" id="IPR011215">
    <property type="entry name" value="StiP_N"/>
</dbReference>
<dbReference type="InterPro" id="IPR028157">
    <property type="entry name" value="PELOTA_dom"/>
</dbReference>
<feature type="domain" description="Cysteine protease StiP N-terminal" evidence="1">
    <location>
        <begin position="12"/>
        <end position="261"/>
    </location>
</feature>
<keyword evidence="4" id="KW-1185">Reference proteome</keyword>
<keyword evidence="3" id="KW-0378">Hydrolase</keyword>
<evidence type="ECO:0000313" key="3">
    <source>
        <dbReference type="EMBL" id="WAX57613.1"/>
    </source>
</evidence>
<sequence length="372" mass="40136">MLPDPLRGPGFGSYRPDEVAWLLTDLSDVELEAPTEEREEAIQSGGAHYAESLPVEYRPTPRYQALFRAALAESAARIAVAVGVVTELVLAERGPAPVLVSLARAGTPIGILMRRWARFAHRADLPHYAVSIVRGRGIDTLALRYLAVHHDPATVVFVDGWTGKGAIARELAAAVHRANAELDTVFGSDLAVLADPGSCVRSFGTRADFLIPSACLNSTVSGLVSRTVLNDALIGPEQFHGAKFYAELAGSDVSGLFLDAISERFAEVAGTVARAWPAVQRGDRAPSWSGWRAVEQLSRTHRIGDVNLVKPGVGETTRVLLRRVPWKVLARADRVAELGHVLLLAEERGVPVEYVDDLAYSCVGLIQPGFTR</sequence>
<name>A0ABY7K181_9ACTN</name>
<dbReference type="Pfam" id="PF11202">
    <property type="entry name" value="StiP"/>
    <property type="match status" value="1"/>
</dbReference>
<dbReference type="GO" id="GO:0006508">
    <property type="term" value="P:proteolysis"/>
    <property type="evidence" value="ECO:0007669"/>
    <property type="project" value="UniProtKB-KW"/>
</dbReference>
<evidence type="ECO:0000259" key="2">
    <source>
        <dbReference type="Pfam" id="PF15608"/>
    </source>
</evidence>
<protein>
    <submittedName>
        <fullName evidence="3">Cysteine protease StiP family protein</fullName>
    </submittedName>
</protein>
<dbReference type="EMBL" id="CP097463">
    <property type="protein sequence ID" value="WAX57613.1"/>
    <property type="molecule type" value="Genomic_DNA"/>
</dbReference>
<proteinExistence type="predicted"/>
<evidence type="ECO:0000259" key="1">
    <source>
        <dbReference type="Pfam" id="PF11202"/>
    </source>
</evidence>
<organism evidence="3 4">
    <name type="scientific">Jatrophihabitans cynanchi</name>
    <dbReference type="NCBI Taxonomy" id="2944128"/>
    <lineage>
        <taxon>Bacteria</taxon>
        <taxon>Bacillati</taxon>
        <taxon>Actinomycetota</taxon>
        <taxon>Actinomycetes</taxon>
        <taxon>Jatrophihabitantales</taxon>
        <taxon>Jatrophihabitantaceae</taxon>
        <taxon>Jatrophihabitans</taxon>
    </lineage>
</organism>
<dbReference type="InterPro" id="IPR048336">
    <property type="entry name" value="StiP-like"/>
</dbReference>
<dbReference type="Pfam" id="PF15608">
    <property type="entry name" value="PELOTA_1"/>
    <property type="match status" value="1"/>
</dbReference>